<dbReference type="Proteomes" id="UP001165063">
    <property type="component" value="Unassembled WGS sequence"/>
</dbReference>
<protein>
    <submittedName>
        <fullName evidence="2">Unnamed protein product</fullName>
    </submittedName>
</protein>
<keyword evidence="3" id="KW-1185">Reference proteome</keyword>
<organism evidence="2 3">
    <name type="scientific">Ambrosiozyma monospora</name>
    <name type="common">Yeast</name>
    <name type="synonym">Endomycopsis monosporus</name>
    <dbReference type="NCBI Taxonomy" id="43982"/>
    <lineage>
        <taxon>Eukaryota</taxon>
        <taxon>Fungi</taxon>
        <taxon>Dikarya</taxon>
        <taxon>Ascomycota</taxon>
        <taxon>Saccharomycotina</taxon>
        <taxon>Pichiomycetes</taxon>
        <taxon>Pichiales</taxon>
        <taxon>Pichiaceae</taxon>
        <taxon>Ambrosiozyma</taxon>
    </lineage>
</organism>
<sequence>MKMVNLTKKSEESLSKGVSRIPVERTSKRPRRATGSYSVNYNYNHNENIYDVSDDSEDFEPNKNESGEEEEDDDDDDDDEVNDEEEEYDDEDEEDEIAKERAEKQRKLLNLIAESDSRKKKPKRKQRTMKKKQNVPTNEDDGEDANSNQVNGRGRFKKLYASKPKSYMNFPPEKVESFMKEFFSHKNPFSGVISSGDYTGHHKEIMI</sequence>
<gene>
    <name evidence="2" type="ORF">Amon01_000948600</name>
</gene>
<evidence type="ECO:0000256" key="1">
    <source>
        <dbReference type="SAM" id="MobiDB-lite"/>
    </source>
</evidence>
<dbReference type="AlphaFoldDB" id="A0A9W6WIX6"/>
<name>A0A9W6WIX6_AMBMO</name>
<evidence type="ECO:0000313" key="2">
    <source>
        <dbReference type="EMBL" id="GME74439.1"/>
    </source>
</evidence>
<comment type="caution">
    <text evidence="2">The sequence shown here is derived from an EMBL/GenBank/DDBJ whole genome shotgun (WGS) entry which is preliminary data.</text>
</comment>
<proteinExistence type="predicted"/>
<feature type="compositionally biased region" description="Polar residues" evidence="1">
    <location>
        <begin position="35"/>
        <end position="47"/>
    </location>
</feature>
<evidence type="ECO:0000313" key="3">
    <source>
        <dbReference type="Proteomes" id="UP001165063"/>
    </source>
</evidence>
<feature type="compositionally biased region" description="Acidic residues" evidence="1">
    <location>
        <begin position="67"/>
        <end position="97"/>
    </location>
</feature>
<dbReference type="EMBL" id="BSXU01011257">
    <property type="protein sequence ID" value="GME74439.1"/>
    <property type="molecule type" value="Genomic_DNA"/>
</dbReference>
<reference evidence="2" key="1">
    <citation type="submission" date="2023-04" db="EMBL/GenBank/DDBJ databases">
        <title>Ambrosiozyma monospora NBRC 1965.</title>
        <authorList>
            <person name="Ichikawa N."/>
            <person name="Sato H."/>
            <person name="Tonouchi N."/>
        </authorList>
    </citation>
    <scope>NUCLEOTIDE SEQUENCE</scope>
    <source>
        <strain evidence="2">NBRC 1965</strain>
    </source>
</reference>
<feature type="region of interest" description="Disordered" evidence="1">
    <location>
        <begin position="1"/>
        <end position="154"/>
    </location>
</feature>
<feature type="compositionally biased region" description="Basic residues" evidence="1">
    <location>
        <begin position="118"/>
        <end position="133"/>
    </location>
</feature>
<accession>A0A9W6WIX6</accession>